<dbReference type="Proteomes" id="UP001233999">
    <property type="component" value="Unassembled WGS sequence"/>
</dbReference>
<evidence type="ECO:0000313" key="3">
    <source>
        <dbReference type="EMBL" id="KAJ9598678.1"/>
    </source>
</evidence>
<dbReference type="GO" id="GO:0005858">
    <property type="term" value="C:axonemal dynein complex"/>
    <property type="evidence" value="ECO:0007669"/>
    <property type="project" value="TreeGrafter"/>
</dbReference>
<dbReference type="EMBL" id="JASPKZ010001197">
    <property type="protein sequence ID" value="KAJ9598678.1"/>
    <property type="molecule type" value="Genomic_DNA"/>
</dbReference>
<sequence length="891" mass="104480">MGDDTKSTKSTKSKVEGEEEEEEDPRLEIIFSYLQRSLRVKPDTWAKLLKSKELGPLVMNFISDISIEKIIFGMNQSGLLVPSYDFPVAAKSKSCYFIKHKPEPLTKDNFRKIIMFGDIAAKPIEELEVLVEEVFVPLLTNPKNQRNWPRVIADDVTYHVNQLKNSIFEIRGLISGQTLLPMPDGVERVHEVEQAIIESDGETVDLQLKHDIEGVIIKWVKLIDDVLKEDSSCAFEREANPTPRFEIEFWNSRLKNLECIYDQLRDPRVRKMASILELTDSAYLPSYKKYYHGVVGAVTEARDITLYLKPLVKHFDTFENTEFKDAEPLIRPLIHVVTLVWANSRYYCVPSKIMTLIKEITNMLIQEATKFLDPTSLFQGEVDETRDHVAKCIRVFNVYRKTFEEYRAKLASFFPEGVEVVPWTFHPRTVFQRSIKFVERLSIIEDFFSTSMEFFKLEKVEIGGSKGRLLSAKIVGILNDFHTAFTVFGSITYDPLDPEDESFLKDYDIFKNKIKDFDHKLAAIFSQAFEDTNNLENIYKLIYVGGTLLERPIILKQITPKYKKVVTYMNDELDEVKEIYDEQLEYYNKKGYMLVDKNLPPVAGALMWINKLRGRMSIPFEILRELEIRTVEKADFQYQILKYHQMLDYLTELEKTVFEKWTIEVPEKCQRNLMKTILLQNEDTLELSLNFDDELVAVLKETFNNNNNTIMIILTVMQARERLSIEDAQDRRLWRFGTGRQQQLYNIIRLNSLPVEFELFAEEVDAIDNLLTQVVENLNWNSEDVWTYVGQIRTLVEDLYTRVLKAQQNVDRIHELINSWTLIPLFERKDGKKENLLYLDDRVDRVSQRNSHYEVYLFRKTFITHLIFFLFFKLVLEPYASVHLQLKNLKI</sequence>
<reference evidence="3" key="2">
    <citation type="submission" date="2023-05" db="EMBL/GenBank/DDBJ databases">
        <authorList>
            <person name="Fouks B."/>
        </authorList>
    </citation>
    <scope>NUCLEOTIDE SEQUENCE</scope>
    <source>
        <strain evidence="3">Stay&amp;Tobe</strain>
        <tissue evidence="3">Testes</tissue>
    </source>
</reference>
<gene>
    <name evidence="3" type="ORF">L9F63_010627</name>
</gene>
<dbReference type="InterPro" id="IPR026983">
    <property type="entry name" value="DHC"/>
</dbReference>
<name>A0AAD8EQ93_DIPPU</name>
<evidence type="ECO:0000313" key="4">
    <source>
        <dbReference type="Proteomes" id="UP001233999"/>
    </source>
</evidence>
<feature type="region of interest" description="Disordered" evidence="1">
    <location>
        <begin position="1"/>
        <end position="22"/>
    </location>
</feature>
<protein>
    <recommendedName>
        <fullName evidence="2">Dynein heavy chain tail domain-containing protein</fullName>
    </recommendedName>
</protein>
<reference evidence="3" key="1">
    <citation type="journal article" date="2023" name="IScience">
        <title>Live-bearing cockroach genome reveals convergent evolutionary mechanisms linked to viviparity in insects and beyond.</title>
        <authorList>
            <person name="Fouks B."/>
            <person name="Harrison M.C."/>
            <person name="Mikhailova A.A."/>
            <person name="Marchal E."/>
            <person name="English S."/>
            <person name="Carruthers M."/>
            <person name="Jennings E.C."/>
            <person name="Chiamaka E.L."/>
            <person name="Frigard R.A."/>
            <person name="Pippel M."/>
            <person name="Attardo G.M."/>
            <person name="Benoit J.B."/>
            <person name="Bornberg-Bauer E."/>
            <person name="Tobe S.S."/>
        </authorList>
    </citation>
    <scope>NUCLEOTIDE SEQUENCE</scope>
    <source>
        <strain evidence="3">Stay&amp;Tobe</strain>
    </source>
</reference>
<proteinExistence type="predicted"/>
<accession>A0AAD8EQ93</accession>
<comment type="caution">
    <text evidence="3">The sequence shown here is derived from an EMBL/GenBank/DDBJ whole genome shotgun (WGS) entry which is preliminary data.</text>
</comment>
<evidence type="ECO:0000256" key="1">
    <source>
        <dbReference type="SAM" id="MobiDB-lite"/>
    </source>
</evidence>
<dbReference type="GO" id="GO:0051959">
    <property type="term" value="F:dynein light intermediate chain binding"/>
    <property type="evidence" value="ECO:0007669"/>
    <property type="project" value="InterPro"/>
</dbReference>
<dbReference type="PANTHER" id="PTHR46532">
    <property type="entry name" value="MALE FERTILITY FACTOR KL5"/>
    <property type="match status" value="1"/>
</dbReference>
<dbReference type="GO" id="GO:0045505">
    <property type="term" value="F:dynein intermediate chain binding"/>
    <property type="evidence" value="ECO:0007669"/>
    <property type="project" value="InterPro"/>
</dbReference>
<dbReference type="PANTHER" id="PTHR46532:SF11">
    <property type="entry name" value="DYNEIN AXONEMAL HEAVY CHAIN 12"/>
    <property type="match status" value="1"/>
</dbReference>
<dbReference type="Pfam" id="PF08385">
    <property type="entry name" value="DHC_N1"/>
    <property type="match status" value="1"/>
</dbReference>
<keyword evidence="4" id="KW-1185">Reference proteome</keyword>
<feature type="non-terminal residue" evidence="3">
    <location>
        <position position="891"/>
    </location>
</feature>
<dbReference type="AlphaFoldDB" id="A0AAD8EQ93"/>
<evidence type="ECO:0000259" key="2">
    <source>
        <dbReference type="Pfam" id="PF08385"/>
    </source>
</evidence>
<organism evidence="3 4">
    <name type="scientific">Diploptera punctata</name>
    <name type="common">Pacific beetle cockroach</name>
    <dbReference type="NCBI Taxonomy" id="6984"/>
    <lineage>
        <taxon>Eukaryota</taxon>
        <taxon>Metazoa</taxon>
        <taxon>Ecdysozoa</taxon>
        <taxon>Arthropoda</taxon>
        <taxon>Hexapoda</taxon>
        <taxon>Insecta</taxon>
        <taxon>Pterygota</taxon>
        <taxon>Neoptera</taxon>
        <taxon>Polyneoptera</taxon>
        <taxon>Dictyoptera</taxon>
        <taxon>Blattodea</taxon>
        <taxon>Blaberoidea</taxon>
        <taxon>Blaberidae</taxon>
        <taxon>Diplopterinae</taxon>
        <taxon>Diploptera</taxon>
    </lineage>
</organism>
<dbReference type="InterPro" id="IPR013594">
    <property type="entry name" value="Dynein_heavy_tail"/>
</dbReference>
<dbReference type="GO" id="GO:0007018">
    <property type="term" value="P:microtubule-based movement"/>
    <property type="evidence" value="ECO:0007669"/>
    <property type="project" value="InterPro"/>
</dbReference>
<feature type="domain" description="Dynein heavy chain tail" evidence="2">
    <location>
        <begin position="210"/>
        <end position="788"/>
    </location>
</feature>